<feature type="coiled-coil region" evidence="2">
    <location>
        <begin position="123"/>
        <end position="188"/>
    </location>
</feature>
<comment type="caution">
    <text evidence="6">The sequence shown here is derived from an EMBL/GenBank/DDBJ whole genome shotgun (WGS) entry which is preliminary data.</text>
</comment>
<dbReference type="SUPFAM" id="SSF111369">
    <property type="entry name" value="HlyD-like secretion proteins"/>
    <property type="match status" value="3"/>
</dbReference>
<keyword evidence="2" id="KW-0175">Coiled coil</keyword>
<dbReference type="Gene3D" id="1.10.287.470">
    <property type="entry name" value="Helix hairpin bin"/>
    <property type="match status" value="1"/>
</dbReference>
<feature type="domain" description="CusB-like beta-barrel" evidence="4">
    <location>
        <begin position="254"/>
        <end position="326"/>
    </location>
</feature>
<dbReference type="RefSeq" id="WP_346052639.1">
    <property type="nucleotide sequence ID" value="NZ_JAYGII010000032.1"/>
</dbReference>
<dbReference type="PANTHER" id="PTHR30469:SF15">
    <property type="entry name" value="HLYD FAMILY OF SECRETION PROTEINS"/>
    <property type="match status" value="1"/>
</dbReference>
<evidence type="ECO:0000259" key="5">
    <source>
        <dbReference type="Pfam" id="PF25967"/>
    </source>
</evidence>
<reference evidence="6 7" key="1">
    <citation type="submission" date="2023-12" db="EMBL/GenBank/DDBJ databases">
        <title>Whole-genome sequencing of halo(alkali)philic microorganisms from hypersaline lakes.</title>
        <authorList>
            <person name="Sorokin D.Y."/>
            <person name="Merkel A.Y."/>
            <person name="Messina E."/>
            <person name="Yakimov M."/>
        </authorList>
    </citation>
    <scope>NUCLEOTIDE SEQUENCE [LARGE SCALE GENOMIC DNA]</scope>
    <source>
        <strain evidence="6 7">AB-CW1</strain>
    </source>
</reference>
<dbReference type="GO" id="GO:0015562">
    <property type="term" value="F:efflux transmembrane transporter activity"/>
    <property type="evidence" value="ECO:0007669"/>
    <property type="project" value="TreeGrafter"/>
</dbReference>
<evidence type="ECO:0000256" key="2">
    <source>
        <dbReference type="SAM" id="Coils"/>
    </source>
</evidence>
<comment type="similarity">
    <text evidence="1">Belongs to the membrane fusion protein (MFP) (TC 8.A.1) family.</text>
</comment>
<dbReference type="Gene3D" id="2.40.420.20">
    <property type="match status" value="1"/>
</dbReference>
<name>A0AAP6JG51_9GAMM</name>
<dbReference type="PANTHER" id="PTHR30469">
    <property type="entry name" value="MULTIDRUG RESISTANCE PROTEIN MDTA"/>
    <property type="match status" value="1"/>
</dbReference>
<accession>A0AAP6JG51</accession>
<gene>
    <name evidence="6" type="ORF">VCB98_11365</name>
</gene>
<evidence type="ECO:0000256" key="1">
    <source>
        <dbReference type="ARBA" id="ARBA00009477"/>
    </source>
</evidence>
<evidence type="ECO:0000259" key="4">
    <source>
        <dbReference type="Pfam" id="PF25954"/>
    </source>
</evidence>
<dbReference type="InterPro" id="IPR058627">
    <property type="entry name" value="MdtA-like_C"/>
</dbReference>
<dbReference type="Gene3D" id="2.40.50.100">
    <property type="match status" value="1"/>
</dbReference>
<proteinExistence type="inferred from homology"/>
<sequence>MPRKFPWLTWPRLIVAVVAVLILVPMASDRLLGPRISVLTVDSGTLRQNVVTTGRVLTRHRVQLGSEIVGKVRRVNTDEGEWVEADEPLVELDGATQRASLARAETGLARAKARRAGLLSFERPDAEAAVGEARANLAQAEREAERRQRLLERELISAEELDRSRLEIQRAEAALTRARLRRQSLQEDGSEWLLAEQEVADAQYAVALAAAELEKTRIASQVEGMVLRRQVEPGDTVQPGTTLLLIAPDGPLIIEAPVDEISLEGLSTGQRAMFEADAYPGRPFEGELVFVGPQVDPERGNVNLRFEVAEPPAFLRQDMTVSVDIQVGERDGVLALPNQALDDVAGDRARVWRVVDNQVEAVEVTLGLRGLDKSEVLEGLEEGDRILPANADVEAGQRVRAR</sequence>
<organism evidence="6 7">
    <name type="scientific">Natronospira elongata</name>
    <dbReference type="NCBI Taxonomy" id="3110268"/>
    <lineage>
        <taxon>Bacteria</taxon>
        <taxon>Pseudomonadati</taxon>
        <taxon>Pseudomonadota</taxon>
        <taxon>Gammaproteobacteria</taxon>
        <taxon>Natronospirales</taxon>
        <taxon>Natronospiraceae</taxon>
        <taxon>Natronospira</taxon>
    </lineage>
</organism>
<dbReference type="NCBIfam" id="TIGR01730">
    <property type="entry name" value="RND_mfp"/>
    <property type="match status" value="1"/>
</dbReference>
<dbReference type="Gene3D" id="2.40.30.170">
    <property type="match status" value="1"/>
</dbReference>
<dbReference type="Pfam" id="PF25967">
    <property type="entry name" value="RND-MFP_C"/>
    <property type="match status" value="1"/>
</dbReference>
<dbReference type="Pfam" id="PF25876">
    <property type="entry name" value="HH_MFP_RND"/>
    <property type="match status" value="1"/>
</dbReference>
<evidence type="ECO:0000313" key="7">
    <source>
        <dbReference type="Proteomes" id="UP001302316"/>
    </source>
</evidence>
<dbReference type="EMBL" id="JAYGII010000032">
    <property type="protein sequence ID" value="MEA5446418.1"/>
    <property type="molecule type" value="Genomic_DNA"/>
</dbReference>
<dbReference type="InterPro" id="IPR006143">
    <property type="entry name" value="RND_pump_MFP"/>
</dbReference>
<dbReference type="InterPro" id="IPR058792">
    <property type="entry name" value="Beta-barrel_RND_2"/>
</dbReference>
<feature type="domain" description="Multidrug resistance protein MdtA-like C-terminal permuted SH3" evidence="5">
    <location>
        <begin position="334"/>
        <end position="386"/>
    </location>
</feature>
<protein>
    <submittedName>
        <fullName evidence="6">Efflux RND transporter periplasmic adaptor subunit</fullName>
    </submittedName>
</protein>
<dbReference type="Proteomes" id="UP001302316">
    <property type="component" value="Unassembled WGS sequence"/>
</dbReference>
<evidence type="ECO:0000259" key="3">
    <source>
        <dbReference type="Pfam" id="PF25876"/>
    </source>
</evidence>
<evidence type="ECO:0000313" key="6">
    <source>
        <dbReference type="EMBL" id="MEA5446418.1"/>
    </source>
</evidence>
<keyword evidence="7" id="KW-1185">Reference proteome</keyword>
<dbReference type="Pfam" id="PF25954">
    <property type="entry name" value="Beta-barrel_RND_2"/>
    <property type="match status" value="1"/>
</dbReference>
<dbReference type="InterPro" id="IPR058624">
    <property type="entry name" value="MdtA-like_HH"/>
</dbReference>
<dbReference type="AlphaFoldDB" id="A0AAP6JG51"/>
<dbReference type="GO" id="GO:1990281">
    <property type="term" value="C:efflux pump complex"/>
    <property type="evidence" value="ECO:0007669"/>
    <property type="project" value="TreeGrafter"/>
</dbReference>
<feature type="domain" description="Multidrug resistance protein MdtA-like alpha-helical hairpin" evidence="3">
    <location>
        <begin position="125"/>
        <end position="178"/>
    </location>
</feature>